<accession>A8WY70</accession>
<sequence>MCLKHFGNNKNCSKKEDLKMDLVLEDFKFVLKSQKSILQENLQAARIVPVDPVLHFAINSEMDQVFETLHWKNSNKFYFGYIPSPTYTVVDSLCDFSPFELHFESVSADNLNSLKQFLLNSPKIKFFHLTVRHFEGTEHFSSLWGAPYEFENSHNWFFRIKNSKILKISCRHGVVFSIWFTYIEVGTVPQGALIRG</sequence>
<dbReference type="Pfam" id="PF01827">
    <property type="entry name" value="FTH"/>
    <property type="match status" value="1"/>
</dbReference>
<dbReference type="GeneID" id="8579866"/>
<reference evidence="2 3" key="1">
    <citation type="journal article" date="2003" name="PLoS Biol.">
        <title>The genome sequence of Caenorhabditis briggsae: a platform for comparative genomics.</title>
        <authorList>
            <person name="Stein L.D."/>
            <person name="Bao Z."/>
            <person name="Blasiar D."/>
            <person name="Blumenthal T."/>
            <person name="Brent M.R."/>
            <person name="Chen N."/>
            <person name="Chinwalla A."/>
            <person name="Clarke L."/>
            <person name="Clee C."/>
            <person name="Coghlan A."/>
            <person name="Coulson A."/>
            <person name="D'Eustachio P."/>
            <person name="Fitch D.H."/>
            <person name="Fulton L.A."/>
            <person name="Fulton R.E."/>
            <person name="Griffiths-Jones S."/>
            <person name="Harris T.W."/>
            <person name="Hillier L.W."/>
            <person name="Kamath R."/>
            <person name="Kuwabara P.E."/>
            <person name="Mardis E.R."/>
            <person name="Marra M.A."/>
            <person name="Miner T.L."/>
            <person name="Minx P."/>
            <person name="Mullikin J.C."/>
            <person name="Plumb R.W."/>
            <person name="Rogers J."/>
            <person name="Schein J.E."/>
            <person name="Sohrmann M."/>
            <person name="Spieth J."/>
            <person name="Stajich J.E."/>
            <person name="Wei C."/>
            <person name="Willey D."/>
            <person name="Wilson R.K."/>
            <person name="Durbin R."/>
            <person name="Waterston R.H."/>
        </authorList>
    </citation>
    <scope>NUCLEOTIDE SEQUENCE [LARGE SCALE GENOMIC DNA]</scope>
    <source>
        <strain evidence="2 3">AF16</strain>
    </source>
</reference>
<proteinExistence type="predicted"/>
<dbReference type="PANTHER" id="PTHR23014:SF1">
    <property type="entry name" value="DUF38 DOMAIN-CONTAINING PROTEIN-RELATED"/>
    <property type="match status" value="1"/>
</dbReference>
<dbReference type="InParanoid" id="A8WY70"/>
<protein>
    <submittedName>
        <fullName evidence="2">Protein CBG04669</fullName>
    </submittedName>
</protein>
<reference evidence="2 3" key="2">
    <citation type="journal article" date="2011" name="PLoS Genet.">
        <title>Caenorhabditis briggsae recombinant inbred line genotypes reveal inter-strain incompatibility and the evolution of recombination.</title>
        <authorList>
            <person name="Ross J.A."/>
            <person name="Koboldt D.C."/>
            <person name="Staisch J.E."/>
            <person name="Chamberlin H.M."/>
            <person name="Gupta B.P."/>
            <person name="Miller R.D."/>
            <person name="Baird S.E."/>
            <person name="Haag E.S."/>
        </authorList>
    </citation>
    <scope>NUCLEOTIDE SEQUENCE [LARGE SCALE GENOMIC DNA]</scope>
    <source>
        <strain evidence="2 3">AF16</strain>
    </source>
</reference>
<evidence type="ECO:0000313" key="2">
    <source>
        <dbReference type="EMBL" id="CAP25328.2"/>
    </source>
</evidence>
<dbReference type="KEGG" id="cbr:CBG_04669"/>
<dbReference type="CTD" id="8579866"/>
<feature type="domain" description="DUF38" evidence="1">
    <location>
        <begin position="54"/>
        <end position="135"/>
    </location>
</feature>
<dbReference type="Proteomes" id="UP000008549">
    <property type="component" value="Unassembled WGS sequence"/>
</dbReference>
<gene>
    <name evidence="2" type="ORF">CBG04669</name>
    <name evidence="2" type="ORF">CBG_04669</name>
</gene>
<dbReference type="RefSeq" id="XP_002637869.2">
    <property type="nucleotide sequence ID" value="XM_002637823.2"/>
</dbReference>
<evidence type="ECO:0000313" key="3">
    <source>
        <dbReference type="Proteomes" id="UP000008549"/>
    </source>
</evidence>
<name>A8WY70_CAEBR</name>
<evidence type="ECO:0000259" key="1">
    <source>
        <dbReference type="Pfam" id="PF01827"/>
    </source>
</evidence>
<keyword evidence="3" id="KW-1185">Reference proteome</keyword>
<organism evidence="2 3">
    <name type="scientific">Caenorhabditis briggsae</name>
    <dbReference type="NCBI Taxonomy" id="6238"/>
    <lineage>
        <taxon>Eukaryota</taxon>
        <taxon>Metazoa</taxon>
        <taxon>Ecdysozoa</taxon>
        <taxon>Nematoda</taxon>
        <taxon>Chromadorea</taxon>
        <taxon>Rhabditida</taxon>
        <taxon>Rhabditina</taxon>
        <taxon>Rhabditomorpha</taxon>
        <taxon>Rhabditoidea</taxon>
        <taxon>Rhabditidae</taxon>
        <taxon>Peloderinae</taxon>
        <taxon>Caenorhabditis</taxon>
    </lineage>
</organism>
<dbReference type="PANTHER" id="PTHR23014">
    <property type="entry name" value="F-BOX A PROTEIN"/>
    <property type="match status" value="1"/>
</dbReference>
<dbReference type="HOGENOM" id="CLU_1391372_0_0_1"/>
<dbReference type="InterPro" id="IPR002900">
    <property type="entry name" value="DUF38/FTH_CAE_spp"/>
</dbReference>
<dbReference type="AlphaFoldDB" id="A8WY70"/>
<dbReference type="EMBL" id="HE601135">
    <property type="protein sequence ID" value="CAP25328.2"/>
    <property type="molecule type" value="Genomic_DNA"/>
</dbReference>